<name>A0A2A6FJB3_9HYPH</name>
<accession>A0A2A6FJB3</accession>
<keyword evidence="2" id="KW-1185">Reference proteome</keyword>
<protein>
    <submittedName>
        <fullName evidence="1">Uncharacterized protein</fullName>
    </submittedName>
</protein>
<reference evidence="1 2" key="1">
    <citation type="submission" date="2017-09" db="EMBL/GenBank/DDBJ databases">
        <title>Mesorhizobum sanjuanii sp. nov. isolated from nodules of Lotus tenuis in saline-alkaline lowlands of Flooding Pampa.</title>
        <authorList>
            <person name="Sannazzaro A.I."/>
            <person name="Torres Tejerizo G.A."/>
            <person name="Fontana F."/>
            <person name="Cumpa Velazquez L.M."/>
            <person name="Hansen L."/>
            <person name="Pistorio M."/>
            <person name="Estrella M.J."/>
        </authorList>
    </citation>
    <scope>NUCLEOTIDE SEQUENCE [LARGE SCALE GENOMIC DNA]</scope>
    <source>
        <strain evidence="1 2">BSA136</strain>
    </source>
</reference>
<evidence type="ECO:0000313" key="2">
    <source>
        <dbReference type="Proteomes" id="UP000219182"/>
    </source>
</evidence>
<evidence type="ECO:0000313" key="1">
    <source>
        <dbReference type="EMBL" id="PDQ22040.1"/>
    </source>
</evidence>
<dbReference type="AlphaFoldDB" id="A0A2A6FJB3"/>
<organism evidence="1 2">
    <name type="scientific">Mesorhizobium sanjuanii</name>
    <dbReference type="NCBI Taxonomy" id="2037900"/>
    <lineage>
        <taxon>Bacteria</taxon>
        <taxon>Pseudomonadati</taxon>
        <taxon>Pseudomonadota</taxon>
        <taxon>Alphaproteobacteria</taxon>
        <taxon>Hyphomicrobiales</taxon>
        <taxon>Phyllobacteriaceae</taxon>
        <taxon>Mesorhizobium</taxon>
    </lineage>
</organism>
<proteinExistence type="predicted"/>
<dbReference type="EMBL" id="NWQG01000026">
    <property type="protein sequence ID" value="PDQ22040.1"/>
    <property type="molecule type" value="Genomic_DNA"/>
</dbReference>
<gene>
    <name evidence="1" type="ORF">CN311_05810</name>
</gene>
<sequence>MLFFLRFIDRGVIHEMKVGRRLPAPNEAVSKLVPIWPTQQKKNIVITFQRISLRPDKSLAK</sequence>
<dbReference type="Proteomes" id="UP000219182">
    <property type="component" value="Unassembled WGS sequence"/>
</dbReference>
<comment type="caution">
    <text evidence="1">The sequence shown here is derived from an EMBL/GenBank/DDBJ whole genome shotgun (WGS) entry which is preliminary data.</text>
</comment>